<gene>
    <name evidence="1" type="ORF">AX760_04140</name>
</gene>
<proteinExistence type="predicted"/>
<dbReference type="AlphaFoldDB" id="A0A657LQ46"/>
<dbReference type="EMBL" id="LSRP01000096">
    <property type="protein sequence ID" value="OJF95025.1"/>
    <property type="molecule type" value="Genomic_DNA"/>
</dbReference>
<organism evidence="1 2">
    <name type="scientific">Pararhizobium antarcticum</name>
    <dbReference type="NCBI Taxonomy" id="1798805"/>
    <lineage>
        <taxon>Bacteria</taxon>
        <taxon>Pseudomonadati</taxon>
        <taxon>Pseudomonadota</taxon>
        <taxon>Alphaproteobacteria</taxon>
        <taxon>Hyphomicrobiales</taxon>
        <taxon>Rhizobiaceae</taxon>
        <taxon>Rhizobium/Agrobacterium group</taxon>
        <taxon>Pararhizobium</taxon>
    </lineage>
</organism>
<protein>
    <recommendedName>
        <fullName evidence="3">Serine/threonine protein phosphatase</fullName>
    </recommendedName>
</protein>
<dbReference type="SUPFAM" id="SSF56112">
    <property type="entry name" value="Protein kinase-like (PK-like)"/>
    <property type="match status" value="1"/>
</dbReference>
<dbReference type="InterPro" id="IPR011009">
    <property type="entry name" value="Kinase-like_dom_sf"/>
</dbReference>
<sequence>MRPDVDDKSQGAVRVPELSDGDIATMLAALAGGSLRVERVQLSDRIVWIKRYRGSGLRLGARLQGLVAALTRQPILRSSPLLTPEQAIDREVRQIAAFSRAGFLTPTIFYRSKTALILSHLGRPISKQMGMLAAADSDAHDELLVRCALELGHLHAAGLCHGRPHPRDFILDDGRFGFLDFEEEPAAVMPLAVAQARDVWLLFLQIASRCLKPETPQRAYAAWKTVAPAEAETALRQVMPLFAGFLPLARFLLRLRRGHDLVRFIAATDFLASATASRPQTQ</sequence>
<reference evidence="1 2" key="1">
    <citation type="submission" date="2016-02" db="EMBL/GenBank/DDBJ databases">
        <title>Genome sequencing of a beta-galactosidase producing bacteria Rhizobium sp. 59.</title>
        <authorList>
            <person name="Wang D."/>
            <person name="Kot W."/>
            <person name="Qin Y."/>
            <person name="Hansen L."/>
            <person name="Naqvi K."/>
            <person name="Rensing C."/>
        </authorList>
    </citation>
    <scope>NUCLEOTIDE SEQUENCE [LARGE SCALE GENOMIC DNA]</scope>
    <source>
        <strain evidence="1 2">59</strain>
    </source>
</reference>
<name>A0A657LQ46_9HYPH</name>
<keyword evidence="2" id="KW-1185">Reference proteome</keyword>
<accession>A0A657LQ46</accession>
<evidence type="ECO:0008006" key="3">
    <source>
        <dbReference type="Google" id="ProtNLM"/>
    </source>
</evidence>
<comment type="caution">
    <text evidence="1">The sequence shown here is derived from an EMBL/GenBank/DDBJ whole genome shotgun (WGS) entry which is preliminary data.</text>
</comment>
<evidence type="ECO:0000313" key="2">
    <source>
        <dbReference type="Proteomes" id="UP000182661"/>
    </source>
</evidence>
<evidence type="ECO:0000313" key="1">
    <source>
        <dbReference type="EMBL" id="OJF95025.1"/>
    </source>
</evidence>
<dbReference type="Proteomes" id="UP000182661">
    <property type="component" value="Unassembled WGS sequence"/>
</dbReference>